<dbReference type="AlphaFoldDB" id="A0A1Y2IAW5"/>
<keyword evidence="2" id="KW-1185">Reference proteome</keyword>
<evidence type="ECO:0000313" key="2">
    <source>
        <dbReference type="Proteomes" id="UP000193067"/>
    </source>
</evidence>
<dbReference type="Proteomes" id="UP000193067">
    <property type="component" value="Unassembled WGS sequence"/>
</dbReference>
<name>A0A1Y2IAW5_TRAC3</name>
<reference evidence="1 2" key="1">
    <citation type="journal article" date="2015" name="Biotechnol. Biofuels">
        <title>Enhanced degradation of softwood versus hardwood by the white-rot fungus Pycnoporus coccineus.</title>
        <authorList>
            <person name="Couturier M."/>
            <person name="Navarro D."/>
            <person name="Chevret D."/>
            <person name="Henrissat B."/>
            <person name="Piumi F."/>
            <person name="Ruiz-Duenas F.J."/>
            <person name="Martinez A.T."/>
            <person name="Grigoriev I.V."/>
            <person name="Riley R."/>
            <person name="Lipzen A."/>
            <person name="Berrin J.G."/>
            <person name="Master E.R."/>
            <person name="Rosso M.N."/>
        </authorList>
    </citation>
    <scope>NUCLEOTIDE SEQUENCE [LARGE SCALE GENOMIC DNA]</scope>
    <source>
        <strain evidence="1 2">BRFM310</strain>
    </source>
</reference>
<dbReference type="OrthoDB" id="4062651at2759"/>
<protein>
    <submittedName>
        <fullName evidence="1">Uncharacterized protein</fullName>
    </submittedName>
</protein>
<evidence type="ECO:0000313" key="1">
    <source>
        <dbReference type="EMBL" id="OSC98236.1"/>
    </source>
</evidence>
<sequence>MLLVTPQFSLTFEVGPGKQHAIELPETQMVSPNGLTHFELNSWDVYCLGRTPTVRITAYVCRQSVPRIAQWYARWLIGDERGCRTLCRCRPTARTARLVLACIRLLRPLNVITSP</sequence>
<accession>A0A1Y2IAW5</accession>
<gene>
    <name evidence="1" type="ORF">PYCCODRAFT_1418001</name>
</gene>
<proteinExistence type="predicted"/>
<dbReference type="EMBL" id="KZ084140">
    <property type="protein sequence ID" value="OSC98236.1"/>
    <property type="molecule type" value="Genomic_DNA"/>
</dbReference>
<organism evidence="1 2">
    <name type="scientific">Trametes coccinea (strain BRFM310)</name>
    <name type="common">Pycnoporus coccineus</name>
    <dbReference type="NCBI Taxonomy" id="1353009"/>
    <lineage>
        <taxon>Eukaryota</taxon>
        <taxon>Fungi</taxon>
        <taxon>Dikarya</taxon>
        <taxon>Basidiomycota</taxon>
        <taxon>Agaricomycotina</taxon>
        <taxon>Agaricomycetes</taxon>
        <taxon>Polyporales</taxon>
        <taxon>Polyporaceae</taxon>
        <taxon>Trametes</taxon>
    </lineage>
</organism>